<sequence>MSEPISETVLGRIEKLPTELIDHIVEASLFSEPLGSHDALHTLQAFCQEEKDSIFKSRIHAVLKSHSIRKRIETSWKLCPNFNHTKTCRHTFDKTAPHDLASKTIVNCAQCFLFLLDHQTIRASSFCQDGQSFYLIAAKSEDLGVIRRILSSIKIQELFKPASVNRGNSECKSILQLTTSNAQSFQCCWERLRLRPEISLSSLRPSEIRELCRFADIDLASNLLDRGVDLGMPDANNGFTSWHALLHQQNPEPMLDWFKGRGLEPPEDLLTYATTDNHVDAARWILHHSVSYEDWRRATFVAAGDLEPKSGEILEVIIQHPPPEYRTDRTLSQDLLIRIVDNARDQSRWYDSYLPGKYFHEWEIDRLQSARACLEEVAVRKIKSVRGLSDGAGVAGIKVEARQAGLHMITEALEAFN</sequence>
<keyword evidence="2" id="KW-1185">Reference proteome</keyword>
<dbReference type="OrthoDB" id="4358509at2759"/>
<dbReference type="InterPro" id="IPR036770">
    <property type="entry name" value="Ankyrin_rpt-contain_sf"/>
</dbReference>
<evidence type="ECO:0000313" key="2">
    <source>
        <dbReference type="Proteomes" id="UP001154252"/>
    </source>
</evidence>
<dbReference type="Gene3D" id="1.25.40.20">
    <property type="entry name" value="Ankyrin repeat-containing domain"/>
    <property type="match status" value="1"/>
</dbReference>
<reference evidence="1" key="1">
    <citation type="submission" date="2021-07" db="EMBL/GenBank/DDBJ databases">
        <authorList>
            <person name="Branca A.L. A."/>
        </authorList>
    </citation>
    <scope>NUCLEOTIDE SEQUENCE</scope>
</reference>
<proteinExistence type="predicted"/>
<evidence type="ECO:0008006" key="3">
    <source>
        <dbReference type="Google" id="ProtNLM"/>
    </source>
</evidence>
<organism evidence="1 2">
    <name type="scientific">Penicillium egyptiacum</name>
    <dbReference type="NCBI Taxonomy" id="1303716"/>
    <lineage>
        <taxon>Eukaryota</taxon>
        <taxon>Fungi</taxon>
        <taxon>Dikarya</taxon>
        <taxon>Ascomycota</taxon>
        <taxon>Pezizomycotina</taxon>
        <taxon>Eurotiomycetes</taxon>
        <taxon>Eurotiomycetidae</taxon>
        <taxon>Eurotiales</taxon>
        <taxon>Aspergillaceae</taxon>
        <taxon>Penicillium</taxon>
    </lineage>
</organism>
<dbReference type="EMBL" id="CAJVRC010000883">
    <property type="protein sequence ID" value="CAG8904355.1"/>
    <property type="molecule type" value="Genomic_DNA"/>
</dbReference>
<accession>A0A9W4KLR5</accession>
<comment type="caution">
    <text evidence="1">The sequence shown here is derived from an EMBL/GenBank/DDBJ whole genome shotgun (WGS) entry which is preliminary data.</text>
</comment>
<protein>
    <recommendedName>
        <fullName evidence="3">Ankyrin</fullName>
    </recommendedName>
</protein>
<dbReference type="AlphaFoldDB" id="A0A9W4KLR5"/>
<dbReference type="Proteomes" id="UP001154252">
    <property type="component" value="Unassembled WGS sequence"/>
</dbReference>
<name>A0A9W4KLR5_9EURO</name>
<evidence type="ECO:0000313" key="1">
    <source>
        <dbReference type="EMBL" id="CAG8904355.1"/>
    </source>
</evidence>
<gene>
    <name evidence="1" type="ORF">PEGY_LOCUS7765</name>
</gene>